<evidence type="ECO:0000313" key="4">
    <source>
        <dbReference type="EMBL" id="GIO48881.1"/>
    </source>
</evidence>
<keyword evidence="1" id="KW-0732">Signal</keyword>
<dbReference type="PROSITE" id="PS51272">
    <property type="entry name" value="SLH"/>
    <property type="match status" value="2"/>
</dbReference>
<sequence length="1154" mass="124741">MSNTSYPFKENSNVMKVQGGEQKVMKKILTVALSTAMAFSMFASVAFGDSAVTPQQKFDALAAKGVFNGYPDKQAHLERDMTRAEFAKVLTKLLGLKELPDATPSYKDKGYDKKNWAFPFIEAVTAAGVMEGQDKEKGIFNYNGKVTVEEMATALVRALKIEAPEAGDNKASGWAKGYVQVAIDKGLISKDWNFQGNATREQLVYASYAADQFLNLSVASYKVAENGKDIEFTLNTGEVVKVTLEKALEPNKETEVTFENAAKQKITTKVTWKVDEATKVSTVEASNLKQVVVTFDGTVDPASAENINNYIVDGKAIDSVTVSEDKKTATILLDKDSTLTNQKKTFVQVSNVKGSVGTRTITQKVEFTPLDVKAPEVTEVKGLGTQAFKVKFSEPVKPEDMISTNFRIDDQAIAATVKYSYPDTAIVVTNMSEGNHTLRVSNVRDFSGLAIAPVAKEFTVTKDTEAPKFVSAKSYDLKKVTVEFDETIKSVSGAYANVSSVKASKITINDNKVTLEFAQPLGYTENTIHISGVKDYSDNSADIDAKVTPTLDTTRPTVVTSSLTQNTDTGRFIAEIKFSKAVLKEDAVKRENYVLKDADGIAKINGVNKDGNPVRQPELKADGKTVVIDFGSDLKDVDYTLTISGVRDTAYVGNVLLPQTVTLSAKNAATGQIDRAWKGNDGWIYVQFNKSLSVSGTGNAADPAKYTVDGRVLTTTAANVELVSTNTVRIKPDKALDLPTAPDYKIIKANYIQDVDGNYLREKGTGSYTLSAKIKKQDEAIMIDDVKITGTKEAKVTFDAPLSDVRADEFSLKHTDGRIYRANDYSLSSDNKTVTLKFESELPATFEGKLVVDGYYTRDAFGNIVNIKGFDVKNSVRPSFSEFGKVTRENYSTVAKYSIEVKLDKNVDVYSTAANLFTVQIGNYKVANVPTKEPITVSNQKQKDTLVLTFEVPKDTPNEEIRVSFNGDANNDSKAIVDANRNALSSFEKFHSAPTPVDNTTPGKAPEGVTASPATAAGNDGKITGVDATMEYKGSDNVWKAVTGNEVNGLTPGKYEVRVKAVDGKPASESVTVTVKGVAPAAPAVTGEDAPAGGKGKLLGLKKGMEYQLGGANSYTPVTEDGDVVVPAGTYYVRYAATDVLPESAPTPVVVKQL</sequence>
<dbReference type="RefSeq" id="WP_212979492.1">
    <property type="nucleotide sequence ID" value="NZ_AP025343.1"/>
</dbReference>
<dbReference type="Proteomes" id="UP000682811">
    <property type="component" value="Unassembled WGS sequence"/>
</dbReference>
<keyword evidence="5" id="KW-1185">Reference proteome</keyword>
<name>A0A920CPN7_9BACL</name>
<evidence type="ECO:0000259" key="3">
    <source>
        <dbReference type="PROSITE" id="PS51272"/>
    </source>
</evidence>
<dbReference type="InterPro" id="IPR001119">
    <property type="entry name" value="SLH_dom"/>
</dbReference>
<organism evidence="4 5">
    <name type="scientific">Paenibacillus azoreducens</name>
    <dbReference type="NCBI Taxonomy" id="116718"/>
    <lineage>
        <taxon>Bacteria</taxon>
        <taxon>Bacillati</taxon>
        <taxon>Bacillota</taxon>
        <taxon>Bacilli</taxon>
        <taxon>Bacillales</taxon>
        <taxon>Paenibacillaceae</taxon>
        <taxon>Paenibacillus</taxon>
    </lineage>
</organism>
<feature type="domain" description="SLH" evidence="3">
    <location>
        <begin position="38"/>
        <end position="103"/>
    </location>
</feature>
<reference evidence="4 5" key="1">
    <citation type="submission" date="2021-03" db="EMBL/GenBank/DDBJ databases">
        <title>Antimicrobial resistance genes in bacteria isolated from Japanese honey, and their potential for conferring macrolide and lincosamide resistance in the American foulbrood pathogen Paenibacillus larvae.</title>
        <authorList>
            <person name="Okamoto M."/>
            <person name="Kumagai M."/>
            <person name="Kanamori H."/>
            <person name="Takamatsu D."/>
        </authorList>
    </citation>
    <scope>NUCLEOTIDE SEQUENCE [LARGE SCALE GENOMIC DNA]</scope>
    <source>
        <strain evidence="4 5">J34TS1</strain>
    </source>
</reference>
<dbReference type="EMBL" id="BORT01000017">
    <property type="protein sequence ID" value="GIO48881.1"/>
    <property type="molecule type" value="Genomic_DNA"/>
</dbReference>
<accession>A0A920CPN7</accession>
<dbReference type="InterPro" id="IPR014755">
    <property type="entry name" value="Cu-Rt/internalin_Ig-like"/>
</dbReference>
<comment type="caution">
    <text evidence="4">The sequence shown here is derived from an EMBL/GenBank/DDBJ whole genome shotgun (WGS) entry which is preliminary data.</text>
</comment>
<gene>
    <name evidence="4" type="ORF">J34TS1_36460</name>
</gene>
<dbReference type="Gene3D" id="2.60.40.1220">
    <property type="match status" value="5"/>
</dbReference>
<evidence type="ECO:0000256" key="1">
    <source>
        <dbReference type="ARBA" id="ARBA00022729"/>
    </source>
</evidence>
<proteinExistence type="predicted"/>
<evidence type="ECO:0000313" key="5">
    <source>
        <dbReference type="Proteomes" id="UP000682811"/>
    </source>
</evidence>
<protein>
    <recommendedName>
        <fullName evidence="3">SLH domain-containing protein</fullName>
    </recommendedName>
</protein>
<dbReference type="AlphaFoldDB" id="A0A920CPN7"/>
<evidence type="ECO:0000256" key="2">
    <source>
        <dbReference type="SAM" id="MobiDB-lite"/>
    </source>
</evidence>
<feature type="domain" description="SLH" evidence="3">
    <location>
        <begin position="104"/>
        <end position="169"/>
    </location>
</feature>
<feature type="region of interest" description="Disordered" evidence="2">
    <location>
        <begin position="991"/>
        <end position="1020"/>
    </location>
</feature>